<dbReference type="STRING" id="1120996.SAMN02746066_04334"/>
<proteinExistence type="predicted"/>
<gene>
    <name evidence="1" type="ORF">SAMN02746066_04334</name>
</gene>
<organism evidence="1 2">
    <name type="scientific">Anaerosporobacter mobilis DSM 15930</name>
    <dbReference type="NCBI Taxonomy" id="1120996"/>
    <lineage>
        <taxon>Bacteria</taxon>
        <taxon>Bacillati</taxon>
        <taxon>Bacillota</taxon>
        <taxon>Clostridia</taxon>
        <taxon>Lachnospirales</taxon>
        <taxon>Lachnospiraceae</taxon>
        <taxon>Anaerosporobacter</taxon>
    </lineage>
</organism>
<reference evidence="1 2" key="1">
    <citation type="submission" date="2016-11" db="EMBL/GenBank/DDBJ databases">
        <authorList>
            <person name="Jaros S."/>
            <person name="Januszkiewicz K."/>
            <person name="Wedrychowicz H."/>
        </authorList>
    </citation>
    <scope>NUCLEOTIDE SEQUENCE [LARGE SCALE GENOMIC DNA]</scope>
    <source>
        <strain evidence="1 2">DSM 15930</strain>
    </source>
</reference>
<dbReference type="Proteomes" id="UP000184038">
    <property type="component" value="Unassembled WGS sequence"/>
</dbReference>
<dbReference type="OrthoDB" id="2647637at2"/>
<evidence type="ECO:0000313" key="2">
    <source>
        <dbReference type="Proteomes" id="UP000184038"/>
    </source>
</evidence>
<dbReference type="AlphaFoldDB" id="A0A1M7NA34"/>
<keyword evidence="2" id="KW-1185">Reference proteome</keyword>
<dbReference type="EMBL" id="FRCP01000026">
    <property type="protein sequence ID" value="SHN00518.1"/>
    <property type="molecule type" value="Genomic_DNA"/>
</dbReference>
<dbReference type="RefSeq" id="WP_073291325.1">
    <property type="nucleotide sequence ID" value="NZ_FRCP01000026.1"/>
</dbReference>
<sequence length="71" mass="7855">MDNISDIAALRKWNSIPEDIWKKLLQNVFCGTCGVTTIAPGYTITFKKGLGILQNGKCLKCGHDVCRVIED</sequence>
<accession>A0A1M7NA34</accession>
<evidence type="ECO:0000313" key="1">
    <source>
        <dbReference type="EMBL" id="SHN00518.1"/>
    </source>
</evidence>
<name>A0A1M7NA34_9FIRM</name>
<protein>
    <submittedName>
        <fullName evidence="1">Uncharacterized protein</fullName>
    </submittedName>
</protein>